<dbReference type="PROSITE" id="PS50005">
    <property type="entry name" value="TPR"/>
    <property type="match status" value="3"/>
</dbReference>
<dbReference type="Pfam" id="PF00515">
    <property type="entry name" value="TPR_1"/>
    <property type="match status" value="1"/>
</dbReference>
<dbReference type="SUPFAM" id="SSF48452">
    <property type="entry name" value="TPR-like"/>
    <property type="match status" value="2"/>
</dbReference>
<dbReference type="Proteomes" id="UP000236840">
    <property type="component" value="Unassembled WGS sequence"/>
</dbReference>
<protein>
    <submittedName>
        <fullName evidence="3">Uncharacterized protein</fullName>
    </submittedName>
</protein>
<feature type="repeat" description="TPR" evidence="1">
    <location>
        <begin position="226"/>
        <end position="259"/>
    </location>
</feature>
<dbReference type="EMBL" id="PFHJ01000020">
    <property type="protein sequence ID" value="PIW91418.1"/>
    <property type="molecule type" value="Genomic_DNA"/>
</dbReference>
<feature type="repeat" description="TPR" evidence="1">
    <location>
        <begin position="260"/>
        <end position="293"/>
    </location>
</feature>
<sequence length="305" mass="34473">SFKDFPELSLVFSVFLVVLGLAIFGFYFFAGKFYLADVSFANAFRTADTFAQITNLEKAIKLNPYQPQYKIILARTYLNQALSEMGKPINEQDAIKIQNGVAKAIEQARIATEISPNNVAAWETRGIIYREIREPVATGALEWAIKSFEKAITLEPTNPVLHTELGKLLLVDKPEEAKKKFEKALELKSNYSDAKIQLALIFEEEGNFPEAISKLQETVSQDPLNIEAIFQLGRVYYNNNQTDEAISQFQQAILIFPNHSNSLYALGLAWQKKGQKEEALKMFEKVLELNPGNQDVIAKIEELKK</sequence>
<dbReference type="PANTHER" id="PTHR12558:SF13">
    <property type="entry name" value="CELL DIVISION CYCLE PROTEIN 27 HOMOLOG"/>
    <property type="match status" value="1"/>
</dbReference>
<reference evidence="4" key="1">
    <citation type="submission" date="2017-09" db="EMBL/GenBank/DDBJ databases">
        <title>Depth-based differentiation of microbial function through sediment-hosted aquifers and enrichment of novel symbionts in the deep terrestrial subsurface.</title>
        <authorList>
            <person name="Probst A.J."/>
            <person name="Ladd B."/>
            <person name="Jarett J.K."/>
            <person name="Geller-Mcgrath D.E."/>
            <person name="Sieber C.M.K."/>
            <person name="Emerson J.B."/>
            <person name="Anantharaman K."/>
            <person name="Thomas B.C."/>
            <person name="Malmstrom R."/>
            <person name="Stieglmeier M."/>
            <person name="Klingl A."/>
            <person name="Woyke T."/>
            <person name="Ryan C.M."/>
            <person name="Banfield J.F."/>
        </authorList>
    </citation>
    <scope>NUCLEOTIDE SEQUENCE [LARGE SCALE GENOMIC DNA]</scope>
</reference>
<keyword evidence="2" id="KW-1133">Transmembrane helix</keyword>
<evidence type="ECO:0000256" key="2">
    <source>
        <dbReference type="SAM" id="Phobius"/>
    </source>
</evidence>
<dbReference type="SMART" id="SM00028">
    <property type="entry name" value="TPR"/>
    <property type="match status" value="5"/>
</dbReference>
<organism evidence="3 4">
    <name type="scientific">Candidatus Nealsonbacteria bacterium CG_4_8_14_3_um_filter_37_36</name>
    <dbReference type="NCBI Taxonomy" id="1974688"/>
    <lineage>
        <taxon>Bacteria</taxon>
        <taxon>Candidatus Nealsoniibacteriota</taxon>
    </lineage>
</organism>
<evidence type="ECO:0000256" key="1">
    <source>
        <dbReference type="PROSITE-ProRule" id="PRU00339"/>
    </source>
</evidence>
<feature type="repeat" description="TPR" evidence="1">
    <location>
        <begin position="192"/>
        <end position="225"/>
    </location>
</feature>
<dbReference type="InterPro" id="IPR019734">
    <property type="entry name" value="TPR_rpt"/>
</dbReference>
<dbReference type="Gene3D" id="1.25.40.10">
    <property type="entry name" value="Tetratricopeptide repeat domain"/>
    <property type="match status" value="2"/>
</dbReference>
<dbReference type="PROSITE" id="PS50293">
    <property type="entry name" value="TPR_REGION"/>
    <property type="match status" value="2"/>
</dbReference>
<keyword evidence="2" id="KW-0812">Transmembrane</keyword>
<dbReference type="InterPro" id="IPR011990">
    <property type="entry name" value="TPR-like_helical_dom_sf"/>
</dbReference>
<dbReference type="AlphaFoldDB" id="A0A2H9N1E1"/>
<accession>A0A2H9N1E1</accession>
<evidence type="ECO:0000313" key="3">
    <source>
        <dbReference type="EMBL" id="PIW91418.1"/>
    </source>
</evidence>
<proteinExistence type="predicted"/>
<dbReference type="Pfam" id="PF14559">
    <property type="entry name" value="TPR_19"/>
    <property type="match status" value="1"/>
</dbReference>
<feature type="non-terminal residue" evidence="3">
    <location>
        <position position="1"/>
    </location>
</feature>
<keyword evidence="2" id="KW-0472">Membrane</keyword>
<gene>
    <name evidence="3" type="ORF">COZ90_00845</name>
</gene>
<feature type="transmembrane region" description="Helical" evidence="2">
    <location>
        <begin position="12"/>
        <end position="35"/>
    </location>
</feature>
<name>A0A2H9N1E1_9BACT</name>
<comment type="caution">
    <text evidence="3">The sequence shown here is derived from an EMBL/GenBank/DDBJ whole genome shotgun (WGS) entry which is preliminary data.</text>
</comment>
<keyword evidence="1" id="KW-0802">TPR repeat</keyword>
<dbReference type="PANTHER" id="PTHR12558">
    <property type="entry name" value="CELL DIVISION CYCLE 16,23,27"/>
    <property type="match status" value="1"/>
</dbReference>
<evidence type="ECO:0000313" key="4">
    <source>
        <dbReference type="Proteomes" id="UP000236840"/>
    </source>
</evidence>